<evidence type="ECO:0000259" key="1">
    <source>
        <dbReference type="Pfam" id="PF13173"/>
    </source>
</evidence>
<dbReference type="InterPro" id="IPR041682">
    <property type="entry name" value="AAA_14"/>
</dbReference>
<reference evidence="3" key="1">
    <citation type="submission" date="2016-03" db="EMBL/GenBank/DDBJ databases">
        <authorList>
            <person name="Borrel G."/>
            <person name="Mccann A."/>
            <person name="O'Toole P.W."/>
        </authorList>
    </citation>
    <scope>NUCLEOTIDE SEQUENCE</scope>
    <source>
        <strain evidence="3">183</strain>
    </source>
</reference>
<gene>
    <name evidence="3" type="ORF">A3207_03525</name>
</gene>
<feature type="domain" description="DUF4143" evidence="2">
    <location>
        <begin position="204"/>
        <end position="346"/>
    </location>
</feature>
<dbReference type="InterPro" id="IPR027417">
    <property type="entry name" value="P-loop_NTPase"/>
</dbReference>
<name>A0A8J8PFP8_9ARCH</name>
<protein>
    <recommendedName>
        <fullName evidence="5">ATPase</fullName>
    </recommendedName>
</protein>
<accession>A0A8J8PFP8</accession>
<dbReference type="EMBL" id="LVVT01000014">
    <property type="protein sequence ID" value="TQS83022.1"/>
    <property type="molecule type" value="Genomic_DNA"/>
</dbReference>
<dbReference type="PANTHER" id="PTHR33295">
    <property type="entry name" value="ATPASE"/>
    <property type="match status" value="1"/>
</dbReference>
<comment type="caution">
    <text evidence="3">The sequence shown here is derived from an EMBL/GenBank/DDBJ whole genome shotgun (WGS) entry which is preliminary data.</text>
</comment>
<dbReference type="Pfam" id="PF13173">
    <property type="entry name" value="AAA_14"/>
    <property type="match status" value="1"/>
</dbReference>
<dbReference type="InterPro" id="IPR025420">
    <property type="entry name" value="DUF4143"/>
</dbReference>
<dbReference type="PANTHER" id="PTHR33295:SF20">
    <property type="entry name" value="ATPASE"/>
    <property type="match status" value="1"/>
</dbReference>
<dbReference type="RefSeq" id="WP_400194698.1">
    <property type="nucleotide sequence ID" value="NZ_CAYAYE010000014.1"/>
</dbReference>
<dbReference type="Pfam" id="PF13635">
    <property type="entry name" value="DUF4143"/>
    <property type="match status" value="1"/>
</dbReference>
<dbReference type="Proteomes" id="UP000752814">
    <property type="component" value="Unassembled WGS sequence"/>
</dbReference>
<evidence type="ECO:0000313" key="4">
    <source>
        <dbReference type="Proteomes" id="UP000752814"/>
    </source>
</evidence>
<dbReference type="AlphaFoldDB" id="A0A8J8PFP8"/>
<proteinExistence type="predicted"/>
<evidence type="ECO:0008006" key="5">
    <source>
        <dbReference type="Google" id="ProtNLM"/>
    </source>
</evidence>
<dbReference type="SUPFAM" id="SSF52540">
    <property type="entry name" value="P-loop containing nucleoside triphosphate hydrolases"/>
    <property type="match status" value="1"/>
</dbReference>
<evidence type="ECO:0000313" key="3">
    <source>
        <dbReference type="EMBL" id="TQS83022.1"/>
    </source>
</evidence>
<dbReference type="SUPFAM" id="SSF46785">
    <property type="entry name" value="Winged helix' DNA-binding domain"/>
    <property type="match status" value="1"/>
</dbReference>
<dbReference type="InterPro" id="IPR036390">
    <property type="entry name" value="WH_DNA-bd_sf"/>
</dbReference>
<organism evidence="3 4">
    <name type="scientific">Candidatus Methanomassiliicoccus intestinalis</name>
    <dbReference type="NCBI Taxonomy" id="1406512"/>
    <lineage>
        <taxon>Archaea</taxon>
        <taxon>Methanobacteriati</taxon>
        <taxon>Thermoplasmatota</taxon>
        <taxon>Thermoplasmata</taxon>
        <taxon>Methanomassiliicoccales</taxon>
        <taxon>Methanomassiliicoccaceae</taxon>
        <taxon>Methanomassiliicoccus</taxon>
    </lineage>
</organism>
<feature type="domain" description="AAA" evidence="1">
    <location>
        <begin position="26"/>
        <end position="154"/>
    </location>
</feature>
<evidence type="ECO:0000259" key="2">
    <source>
        <dbReference type="Pfam" id="PF13635"/>
    </source>
</evidence>
<sequence>MNASHEVQRTGYLRRLESGKDRCDVVKVITGLKRCGKSTLIRQYIQKLKETADENAIVYINLESREAKSIETYKDLNDYLASKINPAKRAYVFLDEIQRVSGWEKSINSLMVDYDADIYITGSNAYILSSELSTYLSGRYVEINMLPLSFKEYLELHPPSGGHDRYARFQDYIWYGSMPMVDPDGDEEFTSDHLVGIYNTILNKDVQFRLGVHDPVMLNNVCRYIMSNIGNITSSNSISENTDLSPVTVRNYLRALEEAYIIYKAYRYDIRGKKLLKTREKYYVSDTGMRNTVLGNSAGDDISRQVENIVYLELLRRGYSVNVGSYRDYEIDFTARKRNKIEYFQVTQTLLPEETYEREVRSLELINDNFPKTILSLDPITRNTSNGIKHVNLLDWLLEATRL</sequence>
<dbReference type="Gene3D" id="3.40.50.300">
    <property type="entry name" value="P-loop containing nucleotide triphosphate hydrolases"/>
    <property type="match status" value="1"/>
</dbReference>